<protein>
    <submittedName>
        <fullName evidence="2">RNA recognition motif-containing protein</fullName>
    </submittedName>
</protein>
<feature type="compositionally biased region" description="Low complexity" evidence="1">
    <location>
        <begin position="201"/>
        <end position="213"/>
    </location>
</feature>
<feature type="compositionally biased region" description="Pro residues" evidence="1">
    <location>
        <begin position="214"/>
        <end position="223"/>
    </location>
</feature>
<feature type="region of interest" description="Disordered" evidence="1">
    <location>
        <begin position="182"/>
        <end position="269"/>
    </location>
</feature>
<proteinExistence type="predicted"/>
<feature type="compositionally biased region" description="Polar residues" evidence="1">
    <location>
        <begin position="182"/>
        <end position="199"/>
    </location>
</feature>
<feature type="compositionally biased region" description="Pro residues" evidence="1">
    <location>
        <begin position="237"/>
        <end position="249"/>
    </location>
</feature>
<sequence>MPPLPGEERILTVFADIHYYFSVPTPKPLHHRFDKGSYLYLYHNASQRKTRLEVANNPGSQDQDAFNGALDQVHIAHSTKFPTLCTLTVDGANTQAFPPPPTGPYEWHLPSTTGEPMRLHTLDIYFWTLDDATQCLDLLERHLAPAQVASDRHPFPPPAQHNVSSVVQQLEHVAIADPAYQNGQTRNSQSEPASFSQHHQPAASTSPSIATPSAIPPPPPPITGSPGAQQHQNDTPAPLPYNPAAPAAPEPIKHREKTPPPPMDGADGTGLAAAAAADIAAPPGAPFSPQRASFTTNNNNYTTTPQSLPYAVPGSYASPPPSAGLPPAFPTSSIQSPPPTTVPAGVPSYTPSFLAGNSGSAGSTAPGATGTTMSFAPPPKDPSAPMYQAQPQTSYALPPQLQQHQQQSQPTPPPGGYANFSYDTPAQARAHTGIGDYEVHSQLYRPTEAEANSYHQKHALKAMNSGQKPRGLEDRAHRVENSVNKFLKRLEKKI</sequence>
<dbReference type="VEuPathDB" id="FungiDB:ATEG_03695"/>
<dbReference type="Proteomes" id="UP000452235">
    <property type="component" value="Unassembled WGS sequence"/>
</dbReference>
<keyword evidence="3" id="KW-1185">Reference proteome</keyword>
<feature type="compositionally biased region" description="Low complexity" evidence="1">
    <location>
        <begin position="295"/>
        <end position="317"/>
    </location>
</feature>
<comment type="caution">
    <text evidence="2">The sequence shown here is derived from an EMBL/GenBank/DDBJ whole genome shotgun (WGS) entry which is preliminary data.</text>
</comment>
<name>A0A5M3Z2N6_ASPTE</name>
<dbReference type="AlphaFoldDB" id="A0A5M3Z2N6"/>
<evidence type="ECO:0000313" key="2">
    <source>
        <dbReference type="EMBL" id="GFF19821.1"/>
    </source>
</evidence>
<gene>
    <name evidence="2" type="ORF">ATEIFO6365_0011008000</name>
</gene>
<feature type="compositionally biased region" description="Low complexity" evidence="1">
    <location>
        <begin position="355"/>
        <end position="374"/>
    </location>
</feature>
<feature type="region of interest" description="Disordered" evidence="1">
    <location>
        <begin position="281"/>
        <end position="434"/>
    </location>
</feature>
<feature type="compositionally biased region" description="Pro residues" evidence="1">
    <location>
        <begin position="318"/>
        <end position="329"/>
    </location>
</feature>
<dbReference type="OrthoDB" id="5408296at2759"/>
<reference evidence="2 3" key="1">
    <citation type="submission" date="2020-01" db="EMBL/GenBank/DDBJ databases">
        <title>Aspergillus terreus IFO 6365 whole genome shotgun sequence.</title>
        <authorList>
            <person name="Kanamasa S."/>
            <person name="Takahashi H."/>
        </authorList>
    </citation>
    <scope>NUCLEOTIDE SEQUENCE [LARGE SCALE GENOMIC DNA]</scope>
    <source>
        <strain evidence="2 3">IFO 6365</strain>
    </source>
</reference>
<feature type="compositionally biased region" description="Low complexity" evidence="1">
    <location>
        <begin position="398"/>
        <end position="409"/>
    </location>
</feature>
<accession>A0A5M3Z2N6</accession>
<organism evidence="2 3">
    <name type="scientific">Aspergillus terreus</name>
    <dbReference type="NCBI Taxonomy" id="33178"/>
    <lineage>
        <taxon>Eukaryota</taxon>
        <taxon>Fungi</taxon>
        <taxon>Dikarya</taxon>
        <taxon>Ascomycota</taxon>
        <taxon>Pezizomycotina</taxon>
        <taxon>Eurotiomycetes</taxon>
        <taxon>Eurotiomycetidae</taxon>
        <taxon>Eurotiales</taxon>
        <taxon>Aspergillaceae</taxon>
        <taxon>Aspergillus</taxon>
        <taxon>Aspergillus subgen. Circumdati</taxon>
    </lineage>
</organism>
<evidence type="ECO:0000313" key="3">
    <source>
        <dbReference type="Proteomes" id="UP000452235"/>
    </source>
</evidence>
<dbReference type="EMBL" id="BLJY01000011">
    <property type="protein sequence ID" value="GFF19821.1"/>
    <property type="molecule type" value="Genomic_DNA"/>
</dbReference>
<evidence type="ECO:0000256" key="1">
    <source>
        <dbReference type="SAM" id="MobiDB-lite"/>
    </source>
</evidence>